<evidence type="ECO:0000313" key="5">
    <source>
        <dbReference type="EMBL" id="TKD52305.1"/>
    </source>
</evidence>
<keyword evidence="6" id="KW-1185">Reference proteome</keyword>
<dbReference type="Proteomes" id="UP000309138">
    <property type="component" value="Unassembled WGS sequence"/>
</dbReference>
<dbReference type="SUPFAM" id="SSF69593">
    <property type="entry name" value="Glycerol-3-phosphate (1)-acyltransferase"/>
    <property type="match status" value="1"/>
</dbReference>
<comment type="pathway">
    <text evidence="1">Lipid metabolism.</text>
</comment>
<dbReference type="PANTHER" id="PTHR10434">
    <property type="entry name" value="1-ACYL-SN-GLYCEROL-3-PHOSPHATE ACYLTRANSFERASE"/>
    <property type="match status" value="1"/>
</dbReference>
<dbReference type="PANTHER" id="PTHR10434:SF40">
    <property type="entry name" value="1-ACYL-SN-GLYCEROL-3-PHOSPHATE ACYLTRANSFERASE"/>
    <property type="match status" value="1"/>
</dbReference>
<organism evidence="5 6">
    <name type="scientific">Sphingomonas baiyangensis</name>
    <dbReference type="NCBI Taxonomy" id="2572576"/>
    <lineage>
        <taxon>Bacteria</taxon>
        <taxon>Pseudomonadati</taxon>
        <taxon>Pseudomonadota</taxon>
        <taxon>Alphaproteobacteria</taxon>
        <taxon>Sphingomonadales</taxon>
        <taxon>Sphingomonadaceae</taxon>
        <taxon>Sphingomonas</taxon>
    </lineage>
</organism>
<protein>
    <submittedName>
        <fullName evidence="5">1-acyl-sn-glycerol-3-phosphate acyltransferase</fullName>
    </submittedName>
</protein>
<dbReference type="GO" id="GO:0003841">
    <property type="term" value="F:1-acylglycerol-3-phosphate O-acyltransferase activity"/>
    <property type="evidence" value="ECO:0007669"/>
    <property type="project" value="TreeGrafter"/>
</dbReference>
<gene>
    <name evidence="5" type="ORF">FBR43_13635</name>
</gene>
<feature type="domain" description="Phospholipid/glycerol acyltransferase" evidence="4">
    <location>
        <begin position="69"/>
        <end position="183"/>
    </location>
</feature>
<evidence type="ECO:0000256" key="1">
    <source>
        <dbReference type="ARBA" id="ARBA00005189"/>
    </source>
</evidence>
<evidence type="ECO:0000259" key="4">
    <source>
        <dbReference type="SMART" id="SM00563"/>
    </source>
</evidence>
<dbReference type="Pfam" id="PF01553">
    <property type="entry name" value="Acyltransferase"/>
    <property type="match status" value="1"/>
</dbReference>
<dbReference type="CDD" id="cd07989">
    <property type="entry name" value="LPLAT_AGPAT-like"/>
    <property type="match status" value="1"/>
</dbReference>
<accession>A0A4U1L7G3</accession>
<dbReference type="EMBL" id="SWKR01000002">
    <property type="protein sequence ID" value="TKD52305.1"/>
    <property type="molecule type" value="Genomic_DNA"/>
</dbReference>
<comment type="caution">
    <text evidence="5">The sequence shown here is derived from an EMBL/GenBank/DDBJ whole genome shotgun (WGS) entry which is preliminary data.</text>
</comment>
<dbReference type="GO" id="GO:0006654">
    <property type="term" value="P:phosphatidic acid biosynthetic process"/>
    <property type="evidence" value="ECO:0007669"/>
    <property type="project" value="TreeGrafter"/>
</dbReference>
<evidence type="ECO:0000256" key="2">
    <source>
        <dbReference type="ARBA" id="ARBA00022679"/>
    </source>
</evidence>
<sequence length="247" mass="26464">MGRLRSLLFDAAFYGGSVPIVCAAPLAALVGTGPLNAVVRTWLRWHRFCARHIMGIHTRIEGRQLAGPALYVAKHQSFFETFELTLLLDHPVVVMKRELADVPVWGRAAQAYGLIVVDREASGAALKRLIREARLARAAGRPVLIFAEGTRVAPGEAPPLRAGFAGLYKALDLPAVPIALDSARVWPRHGPKRPGTVTIRFADPIAPGRPRAEAEALAYAGINALEPAALPGSADTAPRSSPPSSER</sequence>
<name>A0A4U1L7G3_9SPHN</name>
<dbReference type="SMART" id="SM00563">
    <property type="entry name" value="PlsC"/>
    <property type="match status" value="1"/>
</dbReference>
<keyword evidence="2 5" id="KW-0808">Transferase</keyword>
<reference evidence="5 6" key="1">
    <citation type="submission" date="2019-04" db="EMBL/GenBank/DDBJ databases">
        <authorList>
            <person name="Yang Y."/>
            <person name="Wei D."/>
        </authorList>
    </citation>
    <scope>NUCLEOTIDE SEQUENCE [LARGE SCALE GENOMIC DNA]</scope>
    <source>
        <strain evidence="5 6">L-1-4w-11</strain>
    </source>
</reference>
<dbReference type="AlphaFoldDB" id="A0A4U1L7G3"/>
<dbReference type="OrthoDB" id="5290997at2"/>
<proteinExistence type="predicted"/>
<evidence type="ECO:0000313" key="6">
    <source>
        <dbReference type="Proteomes" id="UP000309138"/>
    </source>
</evidence>
<evidence type="ECO:0000256" key="3">
    <source>
        <dbReference type="ARBA" id="ARBA00023315"/>
    </source>
</evidence>
<keyword evidence="3 5" id="KW-0012">Acyltransferase</keyword>
<dbReference type="InterPro" id="IPR002123">
    <property type="entry name" value="Plipid/glycerol_acylTrfase"/>
</dbReference>